<evidence type="ECO:0000313" key="1">
    <source>
        <dbReference type="EMBL" id="UYQ94447.1"/>
    </source>
</evidence>
<accession>A0ABY6J771</accession>
<proteinExistence type="predicted"/>
<protein>
    <submittedName>
        <fullName evidence="1">Uncharacterized protein</fullName>
    </submittedName>
</protein>
<dbReference type="EMBL" id="CP107006">
    <property type="protein sequence ID" value="UYQ94447.1"/>
    <property type="molecule type" value="Genomic_DNA"/>
</dbReference>
<gene>
    <name evidence="1" type="ORF">MKQ68_05005</name>
</gene>
<reference evidence="1" key="1">
    <citation type="submission" date="2022-10" db="EMBL/GenBank/DDBJ databases">
        <title>Chitinophaga sp. nov., isolated from soil.</title>
        <authorList>
            <person name="Jeon C.O."/>
        </authorList>
    </citation>
    <scope>NUCLEOTIDE SEQUENCE</scope>
    <source>
        <strain evidence="1">R8</strain>
    </source>
</reference>
<keyword evidence="2" id="KW-1185">Reference proteome</keyword>
<dbReference type="Proteomes" id="UP001162741">
    <property type="component" value="Chromosome"/>
</dbReference>
<evidence type="ECO:0000313" key="2">
    <source>
        <dbReference type="Proteomes" id="UP001162741"/>
    </source>
</evidence>
<sequence>MHRRKFLQDISLGSICIATTSGWLLQACADDHTNMTINRSGFMSFSGDARQFLIIRSYRYVKDDTLAQRFKSRQAVELDVVASCSKLPARPLSEVLAAYPPTHLVPNIHYHYDDKRFHFNFYNVHVYNRTVRFPVFNTSVSGERRPQTPVVMLLDQARKHFRQPLFDNMLLT</sequence>
<dbReference type="PROSITE" id="PS51257">
    <property type="entry name" value="PROKAR_LIPOPROTEIN"/>
    <property type="match status" value="1"/>
</dbReference>
<dbReference type="RefSeq" id="WP_264282331.1">
    <property type="nucleotide sequence ID" value="NZ_CP107006.1"/>
</dbReference>
<name>A0ABY6J771_9BACT</name>
<organism evidence="1 2">
    <name type="scientific">Chitinophaga horti</name>
    <dbReference type="NCBI Taxonomy" id="2920382"/>
    <lineage>
        <taxon>Bacteria</taxon>
        <taxon>Pseudomonadati</taxon>
        <taxon>Bacteroidota</taxon>
        <taxon>Chitinophagia</taxon>
        <taxon>Chitinophagales</taxon>
        <taxon>Chitinophagaceae</taxon>
        <taxon>Chitinophaga</taxon>
    </lineage>
</organism>